<sequence>MGDVLSRVSLLGVVTLLAVHFELLFVSKFGVAFWSWYFFALVGLSATYHWYTERKQRVVG</sequence>
<feature type="transmembrane region" description="Helical" evidence="1">
    <location>
        <begin position="33"/>
        <end position="51"/>
    </location>
</feature>
<dbReference type="Proteomes" id="UP001595945">
    <property type="component" value="Unassembled WGS sequence"/>
</dbReference>
<proteinExistence type="predicted"/>
<dbReference type="RefSeq" id="WP_254269972.1">
    <property type="nucleotide sequence ID" value="NZ_CP100400.1"/>
</dbReference>
<evidence type="ECO:0000256" key="1">
    <source>
        <dbReference type="SAM" id="Phobius"/>
    </source>
</evidence>
<evidence type="ECO:0000313" key="2">
    <source>
        <dbReference type="EMBL" id="MFC4824268.1"/>
    </source>
</evidence>
<organism evidence="2 3">
    <name type="scientific">Halorussus aquaticus</name>
    <dbReference type="NCBI Taxonomy" id="2953748"/>
    <lineage>
        <taxon>Archaea</taxon>
        <taxon>Methanobacteriati</taxon>
        <taxon>Methanobacteriota</taxon>
        <taxon>Stenosarchaea group</taxon>
        <taxon>Halobacteria</taxon>
        <taxon>Halobacteriales</taxon>
        <taxon>Haladaptataceae</taxon>
        <taxon>Halorussus</taxon>
    </lineage>
</organism>
<evidence type="ECO:0000313" key="3">
    <source>
        <dbReference type="Proteomes" id="UP001595945"/>
    </source>
</evidence>
<comment type="caution">
    <text evidence="2">The sequence shown here is derived from an EMBL/GenBank/DDBJ whole genome shotgun (WGS) entry which is preliminary data.</text>
</comment>
<gene>
    <name evidence="2" type="ORF">ACFO9K_08330</name>
</gene>
<keyword evidence="1" id="KW-0812">Transmembrane</keyword>
<dbReference type="GeneID" id="73045049"/>
<reference evidence="2 3" key="1">
    <citation type="journal article" date="2019" name="Int. J. Syst. Evol. Microbiol.">
        <title>The Global Catalogue of Microorganisms (GCM) 10K type strain sequencing project: providing services to taxonomists for standard genome sequencing and annotation.</title>
        <authorList>
            <consortium name="The Broad Institute Genomics Platform"/>
            <consortium name="The Broad Institute Genome Sequencing Center for Infectious Disease"/>
            <person name="Wu L."/>
            <person name="Ma J."/>
        </authorList>
    </citation>
    <scope>NUCLEOTIDE SEQUENCE [LARGE SCALE GENOMIC DNA]</scope>
    <source>
        <strain evidence="2 3">XZYJ18</strain>
    </source>
</reference>
<name>A0ABD5Q0V0_9EURY</name>
<keyword evidence="3" id="KW-1185">Reference proteome</keyword>
<dbReference type="AlphaFoldDB" id="A0ABD5Q0V0"/>
<keyword evidence="1" id="KW-0472">Membrane</keyword>
<keyword evidence="1" id="KW-1133">Transmembrane helix</keyword>
<protein>
    <submittedName>
        <fullName evidence="2">Uncharacterized protein</fullName>
    </submittedName>
</protein>
<dbReference type="EMBL" id="JBHSHT010000001">
    <property type="protein sequence ID" value="MFC4824268.1"/>
    <property type="molecule type" value="Genomic_DNA"/>
</dbReference>
<feature type="transmembrane region" description="Helical" evidence="1">
    <location>
        <begin position="7"/>
        <end position="27"/>
    </location>
</feature>
<accession>A0ABD5Q0V0</accession>